<keyword evidence="3" id="KW-1185">Reference proteome</keyword>
<proteinExistence type="predicted"/>
<dbReference type="InParanoid" id="A0A165GBK1"/>
<feature type="compositionally biased region" description="Low complexity" evidence="1">
    <location>
        <begin position="661"/>
        <end position="673"/>
    </location>
</feature>
<dbReference type="STRING" id="1328760.A0A165GBK1"/>
<name>A0A165GBK1_XYLHT</name>
<dbReference type="AlphaFoldDB" id="A0A165GBK1"/>
<feature type="region of interest" description="Disordered" evidence="1">
    <location>
        <begin position="785"/>
        <end position="827"/>
    </location>
</feature>
<evidence type="ECO:0000313" key="2">
    <source>
        <dbReference type="EMBL" id="KZF21990.1"/>
    </source>
</evidence>
<dbReference type="OrthoDB" id="5376710at2759"/>
<evidence type="ECO:0000256" key="1">
    <source>
        <dbReference type="SAM" id="MobiDB-lite"/>
    </source>
</evidence>
<feature type="compositionally biased region" description="Polar residues" evidence="1">
    <location>
        <begin position="868"/>
        <end position="877"/>
    </location>
</feature>
<feature type="compositionally biased region" description="Acidic residues" evidence="1">
    <location>
        <begin position="906"/>
        <end position="926"/>
    </location>
</feature>
<reference evidence="2 3" key="1">
    <citation type="journal article" date="2016" name="Fungal Biol.">
        <title>The genome of Xylona heveae provides a window into fungal endophytism.</title>
        <authorList>
            <person name="Gazis R."/>
            <person name="Kuo A."/>
            <person name="Riley R."/>
            <person name="LaButti K."/>
            <person name="Lipzen A."/>
            <person name="Lin J."/>
            <person name="Amirebrahimi M."/>
            <person name="Hesse C.N."/>
            <person name="Spatafora J.W."/>
            <person name="Henrissat B."/>
            <person name="Hainaut M."/>
            <person name="Grigoriev I.V."/>
            <person name="Hibbett D.S."/>
        </authorList>
    </citation>
    <scope>NUCLEOTIDE SEQUENCE [LARGE SCALE GENOMIC DNA]</scope>
    <source>
        <strain evidence="2 3">TC161</strain>
    </source>
</reference>
<feature type="region of interest" description="Disordered" evidence="1">
    <location>
        <begin position="1"/>
        <end position="87"/>
    </location>
</feature>
<feature type="region of interest" description="Disordered" evidence="1">
    <location>
        <begin position="646"/>
        <end position="712"/>
    </location>
</feature>
<gene>
    <name evidence="2" type="ORF">L228DRAFT_247599</name>
</gene>
<sequence length="948" mass="106052">MRTHDPTPERSTSNSSTSSRMRKLISGSLRRRKSKADPSPPPSPDQRDETAIVELDASAESELGAELPARPQSDEALHNAQEERKKDNALEKLTNEVEKYIQSLHFLGGVYVSGAAQSQGNAISKEIILLGDKASSLCINFFDLHDAFSQPLCHDRRIALEKGKRAVHRFLQEESQLIQLLFAQLQGIYRSLRPGNISREEAQEAFKDLHSARATVETLDNPSYRATTSFNSLLSTIAVVETIQQRVSFMRARLGLADETPERSSSTSRRHQTESKLGRLGTEAINISDTGDIILDFGTSTDPHQRLQFRVSSQLLSASCPLFAYALSREKPLHKKRSVAGIDDVIRFMPWLVNWDPEIGIHVARIPYDEYNLFDALTILLRAAHMRMDLVPRKVEFCQFIEISRLCHRYRFFAPVEIIVECYWLPQWRPFAHQPGYDAFLYISFVFGIEDIFLVASRRLILSLDGQGRHELLEMLPDLASKHFLKIRKTLLYQITSKCKSIMDIYLSSSRESALAERTTGNASQNIPEPVCPKQSVQCDATNLGWLMMKFGEMGILQAILDPLQTLQWTQQISIDGLLNKLATMARPPDVHGKSRAGNAATSCDCSLPFKQLAQEMRQEIMSLDLSFLIERFGRGKSLSADIPQEEVSAPDAPGWPNLQSPSTTSTPSASVSNVRDYANPHSPDEVPRENTNRRKQWPDETKNIHAPGQTTQPVANTQLRHHSAYTVQHAAHRDADADDPASDTDATSVISTEIEILTDRGRVASSRGSSSTISLETITCSDTAVEESDVDANGPSASSDDEDFYPTGRRRRNRHQVSFTDTDFDDDTRNQEAEKFLFWESQASNEVIPLSDKHLILASHQRAQNRTYLSVPSPLNSRRKDHDIGGEGGEGGENDIGEGHKGHEGDEDDEDDEEHEIYELCEEEGERGNGEGEVKGQETSNKACLVM</sequence>
<accession>A0A165GBK1</accession>
<feature type="compositionally biased region" description="Basic and acidic residues" evidence="1">
    <location>
        <begin position="72"/>
        <end position="87"/>
    </location>
</feature>
<protein>
    <submittedName>
        <fullName evidence="2">Uncharacterized protein</fullName>
    </submittedName>
</protein>
<evidence type="ECO:0000313" key="3">
    <source>
        <dbReference type="Proteomes" id="UP000076632"/>
    </source>
</evidence>
<feature type="region of interest" description="Disordered" evidence="1">
    <location>
        <begin position="729"/>
        <end position="749"/>
    </location>
</feature>
<dbReference type="EMBL" id="KV407459">
    <property type="protein sequence ID" value="KZF21990.1"/>
    <property type="molecule type" value="Genomic_DNA"/>
</dbReference>
<dbReference type="Proteomes" id="UP000076632">
    <property type="component" value="Unassembled WGS sequence"/>
</dbReference>
<feature type="compositionally biased region" description="Basic and acidic residues" evidence="1">
    <location>
        <begin position="927"/>
        <end position="937"/>
    </location>
</feature>
<organism evidence="2 3">
    <name type="scientific">Xylona heveae (strain CBS 132557 / TC161)</name>
    <dbReference type="NCBI Taxonomy" id="1328760"/>
    <lineage>
        <taxon>Eukaryota</taxon>
        <taxon>Fungi</taxon>
        <taxon>Dikarya</taxon>
        <taxon>Ascomycota</taxon>
        <taxon>Pezizomycotina</taxon>
        <taxon>Xylonomycetes</taxon>
        <taxon>Xylonales</taxon>
        <taxon>Xylonaceae</taxon>
        <taxon>Xylona</taxon>
    </lineage>
</organism>
<dbReference type="RefSeq" id="XP_018187545.1">
    <property type="nucleotide sequence ID" value="XM_018332677.1"/>
</dbReference>
<feature type="compositionally biased region" description="Basic and acidic residues" evidence="1">
    <location>
        <begin position="683"/>
        <end position="704"/>
    </location>
</feature>
<feature type="region of interest" description="Disordered" evidence="1">
    <location>
        <begin position="868"/>
        <end position="948"/>
    </location>
</feature>
<feature type="compositionally biased region" description="Polar residues" evidence="1">
    <location>
        <begin position="938"/>
        <end position="948"/>
    </location>
</feature>
<dbReference type="GeneID" id="28897814"/>